<reference evidence="1 2" key="1">
    <citation type="submission" date="2024-05" db="EMBL/GenBank/DDBJ databases">
        <title>Halomonas sp. SSM6 16S ribosomal RNA gene Genome sequencing and assembly.</title>
        <authorList>
            <person name="Yook S."/>
        </authorList>
    </citation>
    <scope>NUCLEOTIDE SEQUENCE [LARGE SCALE GENOMIC DNA]</scope>
    <source>
        <strain evidence="1 2">SSM6</strain>
    </source>
</reference>
<accession>A0ABV1NAD0</accession>
<dbReference type="EMBL" id="JBEGCJ010000001">
    <property type="protein sequence ID" value="MEQ6916022.1"/>
    <property type="molecule type" value="Genomic_DNA"/>
</dbReference>
<gene>
    <name evidence="1" type="ORF">ABE960_00575</name>
</gene>
<sequence>MPYLHQPPHDLELDVWLKQPENRLSVPDDAELACLQEIHLGVVDVIPEALFFRRHDGLDELWAAGLTHGAPGKPREEQLANAYQQGRVAWAGSQGTRATGVEILFRALTAARHGHVWPEAFREGPLITESVHRRIVGELEAEVERNRQEAEAQSQATIIAMAHKLGLRPEPAGASPSAWYADCPGKSHRLMISSSSNQFGCGYCRVKGGTAELEALVKQRKEARS</sequence>
<keyword evidence="2" id="KW-1185">Reference proteome</keyword>
<name>A0ABV1NAD0_9GAMM</name>
<evidence type="ECO:0008006" key="3">
    <source>
        <dbReference type="Google" id="ProtNLM"/>
    </source>
</evidence>
<evidence type="ECO:0000313" key="2">
    <source>
        <dbReference type="Proteomes" id="UP001442468"/>
    </source>
</evidence>
<evidence type="ECO:0000313" key="1">
    <source>
        <dbReference type="EMBL" id="MEQ6916022.1"/>
    </source>
</evidence>
<organism evidence="1 2">
    <name type="scientific">Halomonas aquatica</name>
    <dbReference type="NCBI Taxonomy" id="3151123"/>
    <lineage>
        <taxon>Bacteria</taxon>
        <taxon>Pseudomonadati</taxon>
        <taxon>Pseudomonadota</taxon>
        <taxon>Gammaproteobacteria</taxon>
        <taxon>Oceanospirillales</taxon>
        <taxon>Halomonadaceae</taxon>
        <taxon>Halomonas</taxon>
    </lineage>
</organism>
<protein>
    <recommendedName>
        <fullName evidence="3">Zinc finger CHC2-type domain-containing protein</fullName>
    </recommendedName>
</protein>
<comment type="caution">
    <text evidence="1">The sequence shown here is derived from an EMBL/GenBank/DDBJ whole genome shotgun (WGS) entry which is preliminary data.</text>
</comment>
<proteinExistence type="predicted"/>
<dbReference type="RefSeq" id="WP_349760274.1">
    <property type="nucleotide sequence ID" value="NZ_JBEGCJ010000001.1"/>
</dbReference>
<dbReference type="Proteomes" id="UP001442468">
    <property type="component" value="Unassembled WGS sequence"/>
</dbReference>